<evidence type="ECO:0000313" key="1">
    <source>
        <dbReference type="EMBL" id="KAA0056446.1"/>
    </source>
</evidence>
<proteinExistence type="predicted"/>
<comment type="caution">
    <text evidence="1">The sequence shown here is derived from an EMBL/GenBank/DDBJ whole genome shotgun (WGS) entry which is preliminary data.</text>
</comment>
<sequence>MPSCVLHFQTPLDCYPSTHLIPDVLLRVFIAMVLTKLNSLLGIKLVYLLDILCTNGAINASIHLHASTSLSWILYLSYCPPYLTLALIVQSYPQIKSLEKRTIGGILERELSLFLFRWLQSRSKPIRDQVRASENDGFETAVLEDMGEQGIIDGIIIDREDKIDENEFVAKHTENETKSNNSINTSTYGPSLDLPIALRKGTRSCIKHSIFNYVSYEKLSPQFRAFTANLDSTIIPKNINIALECLELKNIVPTSPAT</sequence>
<protein>
    <submittedName>
        <fullName evidence="1">Reverse transcriptase</fullName>
    </submittedName>
</protein>
<accession>A0A5A7UQ66</accession>
<keyword evidence="1" id="KW-0808">Transferase</keyword>
<dbReference type="Proteomes" id="UP000321947">
    <property type="component" value="Unassembled WGS sequence"/>
</dbReference>
<evidence type="ECO:0000313" key="2">
    <source>
        <dbReference type="EMBL" id="TYK29078.1"/>
    </source>
</evidence>
<organism evidence="1 3">
    <name type="scientific">Cucumis melo var. makuwa</name>
    <name type="common">Oriental melon</name>
    <dbReference type="NCBI Taxonomy" id="1194695"/>
    <lineage>
        <taxon>Eukaryota</taxon>
        <taxon>Viridiplantae</taxon>
        <taxon>Streptophyta</taxon>
        <taxon>Embryophyta</taxon>
        <taxon>Tracheophyta</taxon>
        <taxon>Spermatophyta</taxon>
        <taxon>Magnoliopsida</taxon>
        <taxon>eudicotyledons</taxon>
        <taxon>Gunneridae</taxon>
        <taxon>Pentapetalae</taxon>
        <taxon>rosids</taxon>
        <taxon>fabids</taxon>
        <taxon>Cucurbitales</taxon>
        <taxon>Cucurbitaceae</taxon>
        <taxon>Benincaseae</taxon>
        <taxon>Cucumis</taxon>
    </lineage>
</organism>
<dbReference type="AlphaFoldDB" id="A0A5A7UQ66"/>
<gene>
    <name evidence="2" type="ORF">E5676_scaffold120G002000</name>
    <name evidence="1" type="ORF">E6C27_scaffold186G002140</name>
</gene>
<name>A0A5A7UQ66_CUCMM</name>
<dbReference type="GO" id="GO:0003964">
    <property type="term" value="F:RNA-directed DNA polymerase activity"/>
    <property type="evidence" value="ECO:0007669"/>
    <property type="project" value="UniProtKB-KW"/>
</dbReference>
<evidence type="ECO:0000313" key="4">
    <source>
        <dbReference type="Proteomes" id="UP000321947"/>
    </source>
</evidence>
<dbReference type="EMBL" id="SSTD01001877">
    <property type="protein sequence ID" value="TYK29078.1"/>
    <property type="molecule type" value="Genomic_DNA"/>
</dbReference>
<evidence type="ECO:0000313" key="3">
    <source>
        <dbReference type="Proteomes" id="UP000321393"/>
    </source>
</evidence>
<dbReference type="EMBL" id="SSTE01007511">
    <property type="protein sequence ID" value="KAA0056446.1"/>
    <property type="molecule type" value="Genomic_DNA"/>
</dbReference>
<dbReference type="OrthoDB" id="1306334at2759"/>
<dbReference type="Proteomes" id="UP000321393">
    <property type="component" value="Unassembled WGS sequence"/>
</dbReference>
<keyword evidence="1" id="KW-0548">Nucleotidyltransferase</keyword>
<keyword evidence="1" id="KW-0695">RNA-directed DNA polymerase</keyword>
<reference evidence="3 4" key="1">
    <citation type="submission" date="2019-08" db="EMBL/GenBank/DDBJ databases">
        <title>Draft genome sequences of two oriental melons (Cucumis melo L. var makuwa).</title>
        <authorList>
            <person name="Kwon S.-Y."/>
        </authorList>
    </citation>
    <scope>NUCLEOTIDE SEQUENCE [LARGE SCALE GENOMIC DNA]</scope>
    <source>
        <strain evidence="4">cv. Chang Bougi</strain>
        <strain evidence="3">cv. SW 3</strain>
        <tissue evidence="1">Leaf</tissue>
    </source>
</reference>